<sequence>MEKFSRSKSSRESGMQKQPTSMNDLRSYSTSTYNPPPHDLHYDKRSNFKEVKIKKQDSKNSGNSSCSKSWSLKVDPEFQRKKRVASYKAYEVEGKMKGSVKKSFRWIKDACNQVIHGMW</sequence>
<dbReference type="PANTHER" id="PTHR33193">
    <property type="entry name" value="DOMAIN PROTEIN, PUTATIVE (DUF3511)-RELATED"/>
    <property type="match status" value="1"/>
</dbReference>
<feature type="compositionally biased region" description="Polar residues" evidence="1">
    <location>
        <begin position="15"/>
        <end position="33"/>
    </location>
</feature>
<accession>A0AAE2CM82</accession>
<dbReference type="Pfam" id="PF12023">
    <property type="entry name" value="DUF3511"/>
    <property type="match status" value="1"/>
</dbReference>
<dbReference type="AlphaFoldDB" id="A0AAE2CM82"/>
<organism evidence="2 3">
    <name type="scientific">Sesamum alatum</name>
    <dbReference type="NCBI Taxonomy" id="300844"/>
    <lineage>
        <taxon>Eukaryota</taxon>
        <taxon>Viridiplantae</taxon>
        <taxon>Streptophyta</taxon>
        <taxon>Embryophyta</taxon>
        <taxon>Tracheophyta</taxon>
        <taxon>Spermatophyta</taxon>
        <taxon>Magnoliopsida</taxon>
        <taxon>eudicotyledons</taxon>
        <taxon>Gunneridae</taxon>
        <taxon>Pentapetalae</taxon>
        <taxon>asterids</taxon>
        <taxon>lamiids</taxon>
        <taxon>Lamiales</taxon>
        <taxon>Pedaliaceae</taxon>
        <taxon>Sesamum</taxon>
    </lineage>
</organism>
<comment type="caution">
    <text evidence="2">The sequence shown here is derived from an EMBL/GenBank/DDBJ whole genome shotgun (WGS) entry which is preliminary data.</text>
</comment>
<feature type="compositionally biased region" description="Low complexity" evidence="1">
    <location>
        <begin position="59"/>
        <end position="70"/>
    </location>
</feature>
<dbReference type="InterPro" id="IPR021899">
    <property type="entry name" value="DUF3511"/>
</dbReference>
<reference evidence="2" key="1">
    <citation type="submission" date="2020-06" db="EMBL/GenBank/DDBJ databases">
        <authorList>
            <person name="Li T."/>
            <person name="Hu X."/>
            <person name="Zhang T."/>
            <person name="Song X."/>
            <person name="Zhang H."/>
            <person name="Dai N."/>
            <person name="Sheng W."/>
            <person name="Hou X."/>
            <person name="Wei L."/>
        </authorList>
    </citation>
    <scope>NUCLEOTIDE SEQUENCE</scope>
    <source>
        <strain evidence="2">3651</strain>
        <tissue evidence="2">Leaf</tissue>
    </source>
</reference>
<proteinExistence type="predicted"/>
<feature type="compositionally biased region" description="Basic and acidic residues" evidence="1">
    <location>
        <begin position="38"/>
        <end position="58"/>
    </location>
</feature>
<name>A0AAE2CM82_9LAMI</name>
<reference evidence="2" key="2">
    <citation type="journal article" date="2024" name="Plant">
        <title>Genomic evolution and insights into agronomic trait innovations of Sesamum species.</title>
        <authorList>
            <person name="Miao H."/>
            <person name="Wang L."/>
            <person name="Qu L."/>
            <person name="Liu H."/>
            <person name="Sun Y."/>
            <person name="Le M."/>
            <person name="Wang Q."/>
            <person name="Wei S."/>
            <person name="Zheng Y."/>
            <person name="Lin W."/>
            <person name="Duan Y."/>
            <person name="Cao H."/>
            <person name="Xiong S."/>
            <person name="Wang X."/>
            <person name="Wei L."/>
            <person name="Li C."/>
            <person name="Ma Q."/>
            <person name="Ju M."/>
            <person name="Zhao R."/>
            <person name="Li G."/>
            <person name="Mu C."/>
            <person name="Tian Q."/>
            <person name="Mei H."/>
            <person name="Zhang T."/>
            <person name="Gao T."/>
            <person name="Zhang H."/>
        </authorList>
    </citation>
    <scope>NUCLEOTIDE SEQUENCE</scope>
    <source>
        <strain evidence="2">3651</strain>
    </source>
</reference>
<protein>
    <recommendedName>
        <fullName evidence="4">DUF3511 domain protein</fullName>
    </recommendedName>
</protein>
<gene>
    <name evidence="2" type="ORF">Salat_1504500</name>
</gene>
<dbReference type="PANTHER" id="PTHR33193:SF43">
    <property type="entry name" value="TRANSMEMBRANE PROTEIN DDB_G0273707_DDB_G0273361-LIKE"/>
    <property type="match status" value="1"/>
</dbReference>
<dbReference type="EMBL" id="JACGWO010000005">
    <property type="protein sequence ID" value="KAK4427356.1"/>
    <property type="molecule type" value="Genomic_DNA"/>
</dbReference>
<evidence type="ECO:0000313" key="3">
    <source>
        <dbReference type="Proteomes" id="UP001293254"/>
    </source>
</evidence>
<keyword evidence="3" id="KW-1185">Reference proteome</keyword>
<evidence type="ECO:0000313" key="2">
    <source>
        <dbReference type="EMBL" id="KAK4427356.1"/>
    </source>
</evidence>
<evidence type="ECO:0000256" key="1">
    <source>
        <dbReference type="SAM" id="MobiDB-lite"/>
    </source>
</evidence>
<evidence type="ECO:0008006" key="4">
    <source>
        <dbReference type="Google" id="ProtNLM"/>
    </source>
</evidence>
<dbReference type="Proteomes" id="UP001293254">
    <property type="component" value="Unassembled WGS sequence"/>
</dbReference>
<feature type="region of interest" description="Disordered" evidence="1">
    <location>
        <begin position="1"/>
        <end position="70"/>
    </location>
</feature>
<feature type="compositionally biased region" description="Basic and acidic residues" evidence="1">
    <location>
        <begin position="1"/>
        <end position="11"/>
    </location>
</feature>